<name>E6V3W1_VARPE</name>
<dbReference type="KEGG" id="vpe:Varpa_2791"/>
<dbReference type="AlphaFoldDB" id="E6V3W1"/>
<reference evidence="3" key="1">
    <citation type="submission" date="2010-12" db="EMBL/GenBank/DDBJ databases">
        <title>Complete sequence of Variovorax paradoxus EPS.</title>
        <authorList>
            <consortium name="US DOE Joint Genome Institute"/>
            <person name="Lucas S."/>
            <person name="Copeland A."/>
            <person name="Lapidus A."/>
            <person name="Cheng J.-F."/>
            <person name="Goodwin L."/>
            <person name="Pitluck S."/>
            <person name="Teshima H."/>
            <person name="Detter J.C."/>
            <person name="Han C."/>
            <person name="Tapia R."/>
            <person name="Land M."/>
            <person name="Hauser L."/>
            <person name="Kyrpides N."/>
            <person name="Ivanova N."/>
            <person name="Ovchinnikova G."/>
            <person name="Orwin P."/>
            <person name="Han J.-I.G."/>
            <person name="Woyke T."/>
        </authorList>
    </citation>
    <scope>NUCLEOTIDE SEQUENCE [LARGE SCALE GENOMIC DNA]</scope>
    <source>
        <strain evidence="3">EPS</strain>
    </source>
</reference>
<gene>
    <name evidence="2" type="ordered locus">Varpa_2791</name>
</gene>
<protein>
    <submittedName>
        <fullName evidence="2">Uncharacterized protein</fullName>
    </submittedName>
</protein>
<dbReference type="Proteomes" id="UP000008917">
    <property type="component" value="Chromosome"/>
</dbReference>
<accession>E6V3W1</accession>
<feature type="region of interest" description="Disordered" evidence="1">
    <location>
        <begin position="1"/>
        <end position="129"/>
    </location>
</feature>
<proteinExistence type="predicted"/>
<feature type="compositionally biased region" description="Basic and acidic residues" evidence="1">
    <location>
        <begin position="1"/>
        <end position="14"/>
    </location>
</feature>
<evidence type="ECO:0000313" key="3">
    <source>
        <dbReference type="Proteomes" id="UP000008917"/>
    </source>
</evidence>
<reference evidence="2 3" key="2">
    <citation type="journal article" date="2013" name="Genome Announc.">
        <title>Genome of the Root-Associated Plant Growth-Promoting Bacterium Variovorax paradoxus Strain EPS.</title>
        <authorList>
            <person name="Han J.I."/>
            <person name="Spain J.C."/>
            <person name="Leadbetter J.R."/>
            <person name="Ovchinnikova G."/>
            <person name="Goodwin L.A."/>
            <person name="Han C.S."/>
            <person name="Woyke T."/>
            <person name="Davenport K.W."/>
            <person name="Orwin P.M."/>
        </authorList>
    </citation>
    <scope>NUCLEOTIDE SEQUENCE [LARGE SCALE GENOMIC DNA]</scope>
    <source>
        <strain evidence="2 3">EPS</strain>
    </source>
</reference>
<feature type="compositionally biased region" description="Low complexity" evidence="1">
    <location>
        <begin position="60"/>
        <end position="72"/>
    </location>
</feature>
<evidence type="ECO:0000313" key="2">
    <source>
        <dbReference type="EMBL" id="ADU36985.1"/>
    </source>
</evidence>
<sequence>MDMKDLDSNRDPDKSAGTQETGAKADRRRTAGPGETRWSQASGDGLQRPVPQQPNELDESASSQAAASPSMAEVGQVAYQDAVTSQDTDRGPVLDAVYNGPVTQGHRVGDEEEVRGERDPMKSTSSKNP</sequence>
<dbReference type="EMBL" id="CP002417">
    <property type="protein sequence ID" value="ADU36985.1"/>
    <property type="molecule type" value="Genomic_DNA"/>
</dbReference>
<organism evidence="2 3">
    <name type="scientific">Variovorax paradoxus (strain EPS)</name>
    <dbReference type="NCBI Taxonomy" id="595537"/>
    <lineage>
        <taxon>Bacteria</taxon>
        <taxon>Pseudomonadati</taxon>
        <taxon>Pseudomonadota</taxon>
        <taxon>Betaproteobacteria</taxon>
        <taxon>Burkholderiales</taxon>
        <taxon>Comamonadaceae</taxon>
        <taxon>Variovorax</taxon>
    </lineage>
</organism>
<evidence type="ECO:0000256" key="1">
    <source>
        <dbReference type="SAM" id="MobiDB-lite"/>
    </source>
</evidence>
<dbReference type="HOGENOM" id="CLU_1947919_0_0_4"/>